<gene>
    <name evidence="1" type="ORF">RHMOL_Rhmol07G0039300</name>
</gene>
<sequence length="110" mass="11649">MAATMISGGGAGRVGVFVRDCGWLWAGFSRFIFCVLISAGGSSLGFLGYRRAVLVRSVPFGMAPFPRHLRVLSVLSFFYPFSLAVLPSSSAVSRPVCSLAEVLLGPLSFA</sequence>
<dbReference type="EMBL" id="CM046394">
    <property type="protein sequence ID" value="KAI8545435.1"/>
    <property type="molecule type" value="Genomic_DNA"/>
</dbReference>
<reference evidence="1" key="1">
    <citation type="submission" date="2022-02" db="EMBL/GenBank/DDBJ databases">
        <title>Plant Genome Project.</title>
        <authorList>
            <person name="Zhang R.-G."/>
        </authorList>
    </citation>
    <scope>NUCLEOTIDE SEQUENCE</scope>
    <source>
        <strain evidence="1">AT1</strain>
    </source>
</reference>
<comment type="caution">
    <text evidence="1">The sequence shown here is derived from an EMBL/GenBank/DDBJ whole genome shotgun (WGS) entry which is preliminary data.</text>
</comment>
<evidence type="ECO:0000313" key="1">
    <source>
        <dbReference type="EMBL" id="KAI8545435.1"/>
    </source>
</evidence>
<protein>
    <submittedName>
        <fullName evidence="1">Uncharacterized protein</fullName>
    </submittedName>
</protein>
<keyword evidence="2" id="KW-1185">Reference proteome</keyword>
<name>A0ACC0MWS8_RHOML</name>
<dbReference type="Proteomes" id="UP001062846">
    <property type="component" value="Chromosome 7"/>
</dbReference>
<organism evidence="1 2">
    <name type="scientific">Rhododendron molle</name>
    <name type="common">Chinese azalea</name>
    <name type="synonym">Azalea mollis</name>
    <dbReference type="NCBI Taxonomy" id="49168"/>
    <lineage>
        <taxon>Eukaryota</taxon>
        <taxon>Viridiplantae</taxon>
        <taxon>Streptophyta</taxon>
        <taxon>Embryophyta</taxon>
        <taxon>Tracheophyta</taxon>
        <taxon>Spermatophyta</taxon>
        <taxon>Magnoliopsida</taxon>
        <taxon>eudicotyledons</taxon>
        <taxon>Gunneridae</taxon>
        <taxon>Pentapetalae</taxon>
        <taxon>asterids</taxon>
        <taxon>Ericales</taxon>
        <taxon>Ericaceae</taxon>
        <taxon>Ericoideae</taxon>
        <taxon>Rhodoreae</taxon>
        <taxon>Rhododendron</taxon>
    </lineage>
</organism>
<proteinExistence type="predicted"/>
<accession>A0ACC0MWS8</accession>
<evidence type="ECO:0000313" key="2">
    <source>
        <dbReference type="Proteomes" id="UP001062846"/>
    </source>
</evidence>